<organism evidence="5 6">
    <name type="scientific">Herpetosiphon aurantiacus (strain ATCC 23779 / DSM 785 / 114-95)</name>
    <dbReference type="NCBI Taxonomy" id="316274"/>
    <lineage>
        <taxon>Bacteria</taxon>
        <taxon>Bacillati</taxon>
        <taxon>Chloroflexota</taxon>
        <taxon>Chloroflexia</taxon>
        <taxon>Herpetosiphonales</taxon>
        <taxon>Herpetosiphonaceae</taxon>
        <taxon>Herpetosiphon</taxon>
    </lineage>
</organism>
<keyword evidence="3" id="KW-0238">DNA-binding</keyword>
<proteinExistence type="inferred from homology"/>
<keyword evidence="2" id="KW-0680">Restriction system</keyword>
<reference evidence="5 6" key="1">
    <citation type="journal article" date="2011" name="Stand. Genomic Sci.">
        <title>Complete genome sequence of the filamentous gliding predatory bacterium Herpetosiphon aurantiacus type strain (114-95(T)).</title>
        <authorList>
            <person name="Kiss H."/>
            <person name="Nett M."/>
            <person name="Domin N."/>
            <person name="Martin K."/>
            <person name="Maresca J.A."/>
            <person name="Copeland A."/>
            <person name="Lapidus A."/>
            <person name="Lucas S."/>
            <person name="Berry K.W."/>
            <person name="Glavina Del Rio T."/>
            <person name="Dalin E."/>
            <person name="Tice H."/>
            <person name="Pitluck S."/>
            <person name="Richardson P."/>
            <person name="Bruce D."/>
            <person name="Goodwin L."/>
            <person name="Han C."/>
            <person name="Detter J.C."/>
            <person name="Schmutz J."/>
            <person name="Brettin T."/>
            <person name="Land M."/>
            <person name="Hauser L."/>
            <person name="Kyrpides N.C."/>
            <person name="Ivanova N."/>
            <person name="Goker M."/>
            <person name="Woyke T."/>
            <person name="Klenk H.P."/>
            <person name="Bryant D.A."/>
        </authorList>
    </citation>
    <scope>NUCLEOTIDE SEQUENCE [LARGE SCALE GENOMIC DNA]</scope>
    <source>
        <strain evidence="6">ATCC 23779 / DSM 785 / 114-95</strain>
        <plasmid evidence="5">pHAU02</plasmid>
    </source>
</reference>
<evidence type="ECO:0000256" key="3">
    <source>
        <dbReference type="ARBA" id="ARBA00023125"/>
    </source>
</evidence>
<keyword evidence="5" id="KW-0614">Plasmid</keyword>
<feature type="domain" description="Type I restriction modification DNA specificity" evidence="4">
    <location>
        <begin position="226"/>
        <end position="398"/>
    </location>
</feature>
<gene>
    <name evidence="5" type="ordered locus">Haur_5276</name>
</gene>
<dbReference type="EMBL" id="CP000877">
    <property type="protein sequence ID" value="ABX07903.1"/>
    <property type="molecule type" value="Genomic_DNA"/>
</dbReference>
<geneLocation type="plasmid" evidence="5 6">
    <name>pHAU02</name>
</geneLocation>
<dbReference type="REBASE" id="16924">
    <property type="entry name" value="S.HauORF5277P"/>
</dbReference>
<dbReference type="InterPro" id="IPR052021">
    <property type="entry name" value="Type-I_RS_S_subunit"/>
</dbReference>
<dbReference type="Pfam" id="PF01420">
    <property type="entry name" value="Methylase_S"/>
    <property type="match status" value="2"/>
</dbReference>
<dbReference type="InParanoid" id="A9B989"/>
<dbReference type="PANTHER" id="PTHR30408">
    <property type="entry name" value="TYPE-1 RESTRICTION ENZYME ECOKI SPECIFICITY PROTEIN"/>
    <property type="match status" value="1"/>
</dbReference>
<dbReference type="HOGENOM" id="CLU_021095_10_2_0"/>
<name>A9B989_HERA2</name>
<dbReference type="GO" id="GO:0009307">
    <property type="term" value="P:DNA restriction-modification system"/>
    <property type="evidence" value="ECO:0007669"/>
    <property type="project" value="UniProtKB-KW"/>
</dbReference>
<evidence type="ECO:0000256" key="1">
    <source>
        <dbReference type="ARBA" id="ARBA00010923"/>
    </source>
</evidence>
<dbReference type="InterPro" id="IPR000055">
    <property type="entry name" value="Restrct_endonuc_typeI_TRD"/>
</dbReference>
<sequence length="418" mass="47765">MKIEDTTTSSIWDLPSHWGVKKLKLIAKEISQQIKPADNPSTVYNYWGLDAITKGQFQEPKQNLVKGSNIESTCVTFTENQIIYSKLRPYLNKVIVPSIPGIGTTEWIVVEPDANVVDRKYLAYVLRSPAFLRYVSRGENINGARMPRLRKDSFWNFPIPLPSLSNPARSLQIQQSIVVRIESLLSELGEIRELHRRIDLDVSNVMDSIFRDVYIDLENKYPSRQRIDSFTQVKTGGTPSRKHSEYYNGDIPWVKTGELKDGLIKKTEEYITLEAMQNSNAKKIPIGTLLVAMYGQGQTRGRTGLLAIEATTNQACCAILPNPYIFIPRYLQFWFIFMYHDLRKKSDARGGNQANLNSQIIKELKPPLPPIFVQQQVVSYLDAAYNELIDMQSIQSINKLLFDQIEQSILEQAFRGEL</sequence>
<feature type="domain" description="Type I restriction modification DNA specificity" evidence="4">
    <location>
        <begin position="15"/>
        <end position="186"/>
    </location>
</feature>
<dbReference type="InterPro" id="IPR044946">
    <property type="entry name" value="Restrct_endonuc_typeI_TRD_sf"/>
</dbReference>
<evidence type="ECO:0000313" key="6">
    <source>
        <dbReference type="Proteomes" id="UP000000787"/>
    </source>
</evidence>
<keyword evidence="6" id="KW-1185">Reference proteome</keyword>
<dbReference type="SUPFAM" id="SSF116734">
    <property type="entry name" value="DNA methylase specificity domain"/>
    <property type="match status" value="2"/>
</dbReference>
<dbReference type="Proteomes" id="UP000000787">
    <property type="component" value="Plasmid pHAU02"/>
</dbReference>
<accession>A9B989</accession>
<dbReference type="BioCyc" id="HAUR316274:GHYA-5338-MONOMER"/>
<protein>
    <submittedName>
        <fullName evidence="5">Restriction modification system DNA specificity domain</fullName>
    </submittedName>
</protein>
<dbReference type="GO" id="GO:0003677">
    <property type="term" value="F:DNA binding"/>
    <property type="evidence" value="ECO:0007669"/>
    <property type="project" value="UniProtKB-KW"/>
</dbReference>
<comment type="similarity">
    <text evidence="1">Belongs to the type-I restriction system S methylase family.</text>
</comment>
<dbReference type="AlphaFoldDB" id="A9B989"/>
<dbReference type="PANTHER" id="PTHR30408:SF12">
    <property type="entry name" value="TYPE I RESTRICTION ENZYME MJAVIII SPECIFICITY SUBUNIT"/>
    <property type="match status" value="1"/>
</dbReference>
<evidence type="ECO:0000313" key="5">
    <source>
        <dbReference type="EMBL" id="ABX07903.1"/>
    </source>
</evidence>
<dbReference type="Gene3D" id="3.90.220.20">
    <property type="entry name" value="DNA methylase specificity domains"/>
    <property type="match status" value="2"/>
</dbReference>
<dbReference type="CDD" id="cd17287">
    <property type="entry name" value="RMtype1_S_EcoN10ORF171P_TRD2-CR2_like"/>
    <property type="match status" value="1"/>
</dbReference>
<dbReference type="eggNOG" id="COG0732">
    <property type="taxonomic scope" value="Bacteria"/>
</dbReference>
<evidence type="ECO:0000259" key="4">
    <source>
        <dbReference type="Pfam" id="PF01420"/>
    </source>
</evidence>
<evidence type="ECO:0000256" key="2">
    <source>
        <dbReference type="ARBA" id="ARBA00022747"/>
    </source>
</evidence>
<dbReference type="KEGG" id="hau:Haur_5276"/>